<evidence type="ECO:0000256" key="13">
    <source>
        <dbReference type="PIRSR" id="PIRSR605959-3"/>
    </source>
</evidence>
<proteinExistence type="predicted"/>
<dbReference type="GO" id="GO:0006572">
    <property type="term" value="P:L-tyrosine catabolic process"/>
    <property type="evidence" value="ECO:0007669"/>
    <property type="project" value="UniProtKB-KW"/>
</dbReference>
<evidence type="ECO:0000259" key="14">
    <source>
        <dbReference type="Pfam" id="PF01557"/>
    </source>
</evidence>
<keyword evidence="9" id="KW-0828">Tyrosine catabolism</keyword>
<evidence type="ECO:0000256" key="5">
    <source>
        <dbReference type="ARBA" id="ARBA00022723"/>
    </source>
</evidence>
<dbReference type="GO" id="GO:1902000">
    <property type="term" value="P:homogentisate catabolic process"/>
    <property type="evidence" value="ECO:0007669"/>
    <property type="project" value="TreeGrafter"/>
</dbReference>
<evidence type="ECO:0000256" key="9">
    <source>
        <dbReference type="ARBA" id="ARBA00022878"/>
    </source>
</evidence>
<feature type="domain" description="Fumarylacetoacetase-like C-terminal" evidence="14">
    <location>
        <begin position="105"/>
        <end position="359"/>
    </location>
</feature>
<keyword evidence="7 13" id="KW-0106">Calcium</keyword>
<protein>
    <recommendedName>
        <fullName evidence="4">fumarylacetoacetase</fullName>
        <ecNumber evidence="4">3.7.1.2</ecNumber>
    </recommendedName>
</protein>
<dbReference type="AlphaFoldDB" id="A0A848KMW1"/>
<dbReference type="Proteomes" id="UP000535543">
    <property type="component" value="Unassembled WGS sequence"/>
</dbReference>
<dbReference type="SUPFAM" id="SSF56529">
    <property type="entry name" value="FAH"/>
    <property type="match status" value="1"/>
</dbReference>
<evidence type="ECO:0000256" key="6">
    <source>
        <dbReference type="ARBA" id="ARBA00022801"/>
    </source>
</evidence>
<evidence type="ECO:0000256" key="1">
    <source>
        <dbReference type="ARBA" id="ARBA00001913"/>
    </source>
</evidence>
<evidence type="ECO:0000259" key="15">
    <source>
        <dbReference type="Pfam" id="PF09298"/>
    </source>
</evidence>
<comment type="caution">
    <text evidence="16">The sequence shown here is derived from an EMBL/GenBank/DDBJ whole genome shotgun (WGS) entry which is preliminary data.</text>
</comment>
<dbReference type="Gene3D" id="2.30.30.230">
    <property type="entry name" value="Fumarylacetoacetase, N-terminal domain"/>
    <property type="match status" value="1"/>
</dbReference>
<comment type="cofactor">
    <cofactor evidence="1 13">
        <name>Ca(2+)</name>
        <dbReference type="ChEBI" id="CHEBI:29108"/>
    </cofactor>
</comment>
<dbReference type="Pfam" id="PF01557">
    <property type="entry name" value="FAA_hydrolase"/>
    <property type="match status" value="1"/>
</dbReference>
<evidence type="ECO:0000313" key="16">
    <source>
        <dbReference type="EMBL" id="NMN99216.1"/>
    </source>
</evidence>
<evidence type="ECO:0000313" key="17">
    <source>
        <dbReference type="Proteomes" id="UP000535543"/>
    </source>
</evidence>
<keyword evidence="17" id="KW-1185">Reference proteome</keyword>
<keyword evidence="6" id="KW-0378">Hydrolase</keyword>
<accession>A0A848KMW1</accession>
<name>A0A848KMW1_9NOCA</name>
<feature type="active site" description="Proton acceptor" evidence="11">
    <location>
        <position position="113"/>
    </location>
</feature>
<comment type="pathway">
    <text evidence="3">Amino-acid degradation; L-phenylalanine degradation; acetoacetate and fumarate from L-phenylalanine: step 6/6.</text>
</comment>
<evidence type="ECO:0000256" key="11">
    <source>
        <dbReference type="PIRSR" id="PIRSR605959-1"/>
    </source>
</evidence>
<feature type="domain" description="Fumarylacetoacetase N-terminal" evidence="15">
    <location>
        <begin position="9"/>
        <end position="98"/>
    </location>
</feature>
<reference evidence="16 17" key="1">
    <citation type="submission" date="2019-05" db="EMBL/GenBank/DDBJ databases">
        <authorList>
            <person name="Lee S.D."/>
        </authorList>
    </citation>
    <scope>NUCLEOTIDE SEQUENCE [LARGE SCALE GENOMIC DNA]</scope>
    <source>
        <strain evidence="16 17">YC2-7</strain>
    </source>
</reference>
<dbReference type="RefSeq" id="WP_169594282.1">
    <property type="nucleotide sequence ID" value="NZ_VCQU01000015.1"/>
</dbReference>
<organism evidence="16 17">
    <name type="scientific">Antrihabitans stalactiti</name>
    <dbReference type="NCBI Taxonomy" id="2584121"/>
    <lineage>
        <taxon>Bacteria</taxon>
        <taxon>Bacillati</taxon>
        <taxon>Actinomycetota</taxon>
        <taxon>Actinomycetes</taxon>
        <taxon>Mycobacteriales</taxon>
        <taxon>Nocardiaceae</taxon>
        <taxon>Antrihabitans</taxon>
    </lineage>
</organism>
<feature type="binding site" evidence="12">
    <location>
        <position position="224"/>
    </location>
    <ligand>
        <name>substrate</name>
    </ligand>
</feature>
<dbReference type="GO" id="GO:0004334">
    <property type="term" value="F:fumarylacetoacetase activity"/>
    <property type="evidence" value="ECO:0007669"/>
    <property type="project" value="UniProtKB-EC"/>
</dbReference>
<feature type="binding site" evidence="13">
    <location>
        <position position="213"/>
    </location>
    <ligand>
        <name>Ca(2+)</name>
        <dbReference type="ChEBI" id="CHEBI:29108"/>
    </ligand>
</feature>
<gene>
    <name evidence="16" type="ORF">FGL95_29755</name>
</gene>
<feature type="binding site" evidence="13">
    <location>
        <position position="179"/>
    </location>
    <ligand>
        <name>Ca(2+)</name>
        <dbReference type="ChEBI" id="CHEBI:29108"/>
    </ligand>
</feature>
<dbReference type="SUPFAM" id="SSF63433">
    <property type="entry name" value="Fumarylacetoacetate hydrolase, FAH, N-terminal domain"/>
    <property type="match status" value="1"/>
</dbReference>
<sequence length="378" mass="40170">MGRNTFGPQTLPCGIAEIAGRTGVVSRISDQVIDLMPIAAQRAPELVALLNHSSLNPLLSAGRSVWDALRGHLTEWVGDMAQLTPHLHPLASVKMLLPFAVGDYVDFYSSRQHAENVGRIFRPGQPMLPPNWLHMPIGYHGRSGTVVVSGTPVRRPSGQFRSGAGEPPVFGPCARLDFEAEVGFVIGADSAIGQPISTQEFADHVFGVVLVNDWSARDIQAWEYVPLGPFLGKSFATSISAWVTPLAALDNAWTSPPDREVEVLPYLGDGAGLNVTLEVAVNGVVISNPSLRDMYWTPAQQLAHMTINGASTRAGDLFASGTVSGPEPSQWGSLLELTWNGSNGSYLADDDEVTITATAPGPNGTTIDLGEVSGVVTS</sequence>
<dbReference type="EC" id="3.7.1.2" evidence="4"/>
<evidence type="ECO:0000256" key="3">
    <source>
        <dbReference type="ARBA" id="ARBA00004782"/>
    </source>
</evidence>
<feature type="binding site" evidence="12">
    <location>
        <position position="220"/>
    </location>
    <ligand>
        <name>substrate</name>
    </ligand>
</feature>
<evidence type="ECO:0000256" key="12">
    <source>
        <dbReference type="PIRSR" id="PIRSR605959-2"/>
    </source>
</evidence>
<evidence type="ECO:0000256" key="2">
    <source>
        <dbReference type="ARBA" id="ARBA00001946"/>
    </source>
</evidence>
<feature type="binding site" evidence="13">
    <location>
        <position position="237"/>
    </location>
    <ligand>
        <name>Mg(2+)</name>
        <dbReference type="ChEBI" id="CHEBI:18420"/>
    </ligand>
</feature>
<dbReference type="GO" id="GO:0006559">
    <property type="term" value="P:L-phenylalanine catabolic process"/>
    <property type="evidence" value="ECO:0007669"/>
    <property type="project" value="UniProtKB-UniPathway"/>
</dbReference>
<evidence type="ECO:0000256" key="8">
    <source>
        <dbReference type="ARBA" id="ARBA00022842"/>
    </source>
</evidence>
<feature type="binding site" evidence="12">
    <location>
        <position position="122"/>
    </location>
    <ligand>
        <name>substrate</name>
    </ligand>
</feature>
<feature type="binding site" evidence="13">
    <location>
        <position position="213"/>
    </location>
    <ligand>
        <name>Mg(2+)</name>
        <dbReference type="ChEBI" id="CHEBI:18420"/>
    </ligand>
</feature>
<feature type="binding site" evidence="12">
    <location>
        <position position="322"/>
    </location>
    <ligand>
        <name>substrate</name>
    </ligand>
</feature>
<dbReference type="Pfam" id="PF09298">
    <property type="entry name" value="FAA_hydrolase_N"/>
    <property type="match status" value="1"/>
</dbReference>
<dbReference type="InterPro" id="IPR036462">
    <property type="entry name" value="Fumarylacetoacetase_N_sf"/>
</dbReference>
<dbReference type="Gene3D" id="3.90.850.10">
    <property type="entry name" value="Fumarylacetoacetase-like, C-terminal domain"/>
    <property type="match status" value="1"/>
</dbReference>
<dbReference type="PANTHER" id="PTHR43069:SF2">
    <property type="entry name" value="FUMARYLACETOACETASE"/>
    <property type="match status" value="1"/>
</dbReference>
<feature type="binding site" evidence="12">
    <location>
        <position position="108"/>
    </location>
    <ligand>
        <name>substrate</name>
    </ligand>
</feature>
<keyword evidence="5 13" id="KW-0479">Metal-binding</keyword>
<dbReference type="EMBL" id="VCQU01000015">
    <property type="protein sequence ID" value="NMN99216.1"/>
    <property type="molecule type" value="Genomic_DNA"/>
</dbReference>
<evidence type="ECO:0000256" key="7">
    <source>
        <dbReference type="ARBA" id="ARBA00022837"/>
    </source>
</evidence>
<evidence type="ECO:0000256" key="4">
    <source>
        <dbReference type="ARBA" id="ARBA00012094"/>
    </source>
</evidence>
<dbReference type="InterPro" id="IPR005959">
    <property type="entry name" value="Fumarylacetoacetase"/>
</dbReference>
<keyword evidence="8 13" id="KW-0460">Magnesium</keyword>
<dbReference type="InterPro" id="IPR036663">
    <property type="entry name" value="Fumarylacetoacetase_C_sf"/>
</dbReference>
<dbReference type="PANTHER" id="PTHR43069">
    <property type="entry name" value="FUMARYLACETOACETASE"/>
    <property type="match status" value="1"/>
</dbReference>
<dbReference type="InterPro" id="IPR015377">
    <property type="entry name" value="Fumarylacetoacetase_N"/>
</dbReference>
<evidence type="ECO:0000256" key="10">
    <source>
        <dbReference type="ARBA" id="ARBA00023232"/>
    </source>
</evidence>
<feature type="binding site" evidence="13">
    <location>
        <position position="233"/>
    </location>
    <ligand>
        <name>Mg(2+)</name>
        <dbReference type="ChEBI" id="CHEBI:18420"/>
    </ligand>
</feature>
<dbReference type="InterPro" id="IPR011234">
    <property type="entry name" value="Fumarylacetoacetase-like_C"/>
</dbReference>
<comment type="cofactor">
    <cofactor evidence="2 13">
        <name>Mg(2+)</name>
        <dbReference type="ChEBI" id="CHEBI:18420"/>
    </cofactor>
</comment>
<dbReference type="UniPathway" id="UPA00139">
    <property type="reaction ID" value="UER00341"/>
</dbReference>
<reference evidence="16 17" key="2">
    <citation type="submission" date="2020-06" db="EMBL/GenBank/DDBJ databases">
        <title>Antribacter stalactiti gen. nov., sp. nov., a new member of the family Nacardiaceae isolated from a cave.</title>
        <authorList>
            <person name="Kim I.S."/>
        </authorList>
    </citation>
    <scope>NUCLEOTIDE SEQUENCE [LARGE SCALE GENOMIC DNA]</scope>
    <source>
        <strain evidence="16 17">YC2-7</strain>
    </source>
</reference>
<feature type="binding site" evidence="13">
    <location>
        <position position="106"/>
    </location>
    <ligand>
        <name>Ca(2+)</name>
        <dbReference type="ChEBI" id="CHEBI:29108"/>
    </ligand>
</feature>
<feature type="binding site" evidence="13">
    <location>
        <position position="181"/>
    </location>
    <ligand>
        <name>Ca(2+)</name>
        <dbReference type="ChEBI" id="CHEBI:29108"/>
    </ligand>
</feature>
<keyword evidence="10" id="KW-0585">Phenylalanine catabolism</keyword>
<dbReference type="GO" id="GO:0046872">
    <property type="term" value="F:metal ion binding"/>
    <property type="evidence" value="ECO:0007669"/>
    <property type="project" value="UniProtKB-KW"/>
</dbReference>